<dbReference type="InterPro" id="IPR016166">
    <property type="entry name" value="FAD-bd_PCMH"/>
</dbReference>
<comment type="function">
    <text evidence="2 19">Cell wall formation.</text>
</comment>
<sequence length="303" mass="33774">MTGDRPPGLEKVRENHPLAPLTTWKIGGTARFLAVPQDVEEVYRLFRLAHRQGIPVFFLGRGSNVLISDTGLPGLTLYLAKGLQKLERREGVIRAGAGVALPRLAQAAARWGFTGFEFLAGIPGTVGAAVRLNASAHGRQLADLLTRVWVATPQLQLLEFRATELELGYRRSRLLLFPHWLVVEAEFVLERKAPKDEIQARRRDLLSERRTRQPSNPRNCGSVFKNPPEGPPAGWLIDKAGFKGQRCGDAQVSRKHANFILNQGRATAADIKILIERVQEAVWARFGIKLEREVVFLPEDLGF</sequence>
<evidence type="ECO:0000256" key="15">
    <source>
        <dbReference type="ARBA" id="ARBA00023306"/>
    </source>
</evidence>
<dbReference type="GO" id="GO:0051301">
    <property type="term" value="P:cell division"/>
    <property type="evidence" value="ECO:0007669"/>
    <property type="project" value="UniProtKB-KW"/>
</dbReference>
<dbReference type="GO" id="GO:0008360">
    <property type="term" value="P:regulation of cell shape"/>
    <property type="evidence" value="ECO:0007669"/>
    <property type="project" value="UniProtKB-KW"/>
</dbReference>
<dbReference type="Pfam" id="PF02873">
    <property type="entry name" value="MurB_C"/>
    <property type="match status" value="1"/>
</dbReference>
<dbReference type="PROSITE" id="PS51387">
    <property type="entry name" value="FAD_PCMH"/>
    <property type="match status" value="1"/>
</dbReference>
<dbReference type="PANTHER" id="PTHR21071">
    <property type="entry name" value="UDP-N-ACETYLENOLPYRUVOYLGLUCOSAMINE REDUCTASE"/>
    <property type="match status" value="1"/>
</dbReference>
<comment type="similarity">
    <text evidence="19">Belongs to the MurB family.</text>
</comment>
<dbReference type="SUPFAM" id="SSF56194">
    <property type="entry name" value="Uridine diphospho-N-Acetylenolpyruvylglucosamine reductase, MurB, C-terminal domain"/>
    <property type="match status" value="1"/>
</dbReference>
<feature type="active site" evidence="19">
    <location>
        <position position="293"/>
    </location>
</feature>
<evidence type="ECO:0000256" key="10">
    <source>
        <dbReference type="ARBA" id="ARBA00022827"/>
    </source>
</evidence>
<dbReference type="GO" id="GO:0008762">
    <property type="term" value="F:UDP-N-acetylmuramate dehydrogenase activity"/>
    <property type="evidence" value="ECO:0007669"/>
    <property type="project" value="UniProtKB-UniRule"/>
</dbReference>
<comment type="subcellular location">
    <subcellularLocation>
        <location evidence="3 19">Cytoplasm</location>
    </subcellularLocation>
</comment>
<comment type="pathway">
    <text evidence="4 19">Cell wall biogenesis; peptidoglycan biosynthesis.</text>
</comment>
<dbReference type="GO" id="GO:0071555">
    <property type="term" value="P:cell wall organization"/>
    <property type="evidence" value="ECO:0007669"/>
    <property type="project" value="UniProtKB-KW"/>
</dbReference>
<evidence type="ECO:0000256" key="20">
    <source>
        <dbReference type="SAM" id="MobiDB-lite"/>
    </source>
</evidence>
<keyword evidence="11 19" id="KW-0521">NADP</keyword>
<dbReference type="PANTHER" id="PTHR21071:SF4">
    <property type="entry name" value="UDP-N-ACETYLENOLPYRUVOYLGLUCOSAMINE REDUCTASE"/>
    <property type="match status" value="1"/>
</dbReference>
<dbReference type="GO" id="GO:0071949">
    <property type="term" value="F:FAD binding"/>
    <property type="evidence" value="ECO:0007669"/>
    <property type="project" value="InterPro"/>
</dbReference>
<evidence type="ECO:0000256" key="9">
    <source>
        <dbReference type="ARBA" id="ARBA00022630"/>
    </source>
</evidence>
<evidence type="ECO:0000256" key="12">
    <source>
        <dbReference type="ARBA" id="ARBA00022960"/>
    </source>
</evidence>
<comment type="cofactor">
    <cofactor evidence="1 19">
        <name>FAD</name>
        <dbReference type="ChEBI" id="CHEBI:57692"/>
    </cofactor>
</comment>
<evidence type="ECO:0000256" key="18">
    <source>
        <dbReference type="ARBA" id="ARBA00048914"/>
    </source>
</evidence>
<protein>
    <recommendedName>
        <fullName evidence="6 19">UDP-N-acetylenolpyruvoylglucosamine reductase</fullName>
        <ecNumber evidence="5 19">1.3.1.98</ecNumber>
    </recommendedName>
    <alternativeName>
        <fullName evidence="17 19">UDP-N-acetylmuramate dehydrogenase</fullName>
    </alternativeName>
</protein>
<dbReference type="Gene3D" id="3.30.43.10">
    <property type="entry name" value="Uridine Diphospho-n-acetylenolpyruvylglucosamine Reductase, domain 2"/>
    <property type="match status" value="1"/>
</dbReference>
<dbReference type="SUPFAM" id="SSF56176">
    <property type="entry name" value="FAD-binding/transporter-associated domain-like"/>
    <property type="match status" value="1"/>
</dbReference>
<keyword evidence="12 19" id="KW-0133">Cell shape</keyword>
<evidence type="ECO:0000259" key="21">
    <source>
        <dbReference type="PROSITE" id="PS51387"/>
    </source>
</evidence>
<feature type="domain" description="FAD-binding PCMH-type" evidence="21">
    <location>
        <begin position="25"/>
        <end position="192"/>
    </location>
</feature>
<keyword evidence="8 19" id="KW-0132">Cell division</keyword>
<keyword evidence="7 19" id="KW-0963">Cytoplasm</keyword>
<evidence type="ECO:0000256" key="2">
    <source>
        <dbReference type="ARBA" id="ARBA00003921"/>
    </source>
</evidence>
<dbReference type="NCBIfam" id="NF010480">
    <property type="entry name" value="PRK13905.1"/>
    <property type="match status" value="1"/>
</dbReference>
<comment type="caution">
    <text evidence="22">The sequence shown here is derived from an EMBL/GenBank/DDBJ whole genome shotgun (WGS) entry which is preliminary data.</text>
</comment>
<evidence type="ECO:0000256" key="8">
    <source>
        <dbReference type="ARBA" id="ARBA00022618"/>
    </source>
</evidence>
<dbReference type="GO" id="GO:0005829">
    <property type="term" value="C:cytosol"/>
    <property type="evidence" value="ECO:0007669"/>
    <property type="project" value="TreeGrafter"/>
</dbReference>
<dbReference type="GO" id="GO:0009252">
    <property type="term" value="P:peptidoglycan biosynthetic process"/>
    <property type="evidence" value="ECO:0007669"/>
    <property type="project" value="UniProtKB-UniRule"/>
</dbReference>
<dbReference type="InterPro" id="IPR016169">
    <property type="entry name" value="FAD-bd_PCMH_sub2"/>
</dbReference>
<dbReference type="InterPro" id="IPR036635">
    <property type="entry name" value="MurB_C_sf"/>
</dbReference>
<dbReference type="InterPro" id="IPR003170">
    <property type="entry name" value="MurB"/>
</dbReference>
<evidence type="ECO:0000256" key="16">
    <source>
        <dbReference type="ARBA" id="ARBA00023316"/>
    </source>
</evidence>
<dbReference type="Gene3D" id="3.30.465.10">
    <property type="match status" value="1"/>
</dbReference>
<dbReference type="Pfam" id="PF01565">
    <property type="entry name" value="FAD_binding_4"/>
    <property type="match status" value="1"/>
</dbReference>
<dbReference type="InterPro" id="IPR006094">
    <property type="entry name" value="Oxid_FAD_bind_N"/>
</dbReference>
<dbReference type="InterPro" id="IPR036318">
    <property type="entry name" value="FAD-bd_PCMH-like_sf"/>
</dbReference>
<keyword evidence="13 19" id="KW-0573">Peptidoglycan synthesis</keyword>
<keyword evidence="10 19" id="KW-0274">FAD</keyword>
<name>A0A7C3WR18_9BACT</name>
<evidence type="ECO:0000256" key="4">
    <source>
        <dbReference type="ARBA" id="ARBA00004752"/>
    </source>
</evidence>
<evidence type="ECO:0000256" key="17">
    <source>
        <dbReference type="ARBA" id="ARBA00031026"/>
    </source>
</evidence>
<feature type="active site" description="Proton donor" evidence="19">
    <location>
        <position position="222"/>
    </location>
</feature>
<proteinExistence type="inferred from homology"/>
<dbReference type="EC" id="1.3.1.98" evidence="5 19"/>
<dbReference type="HAMAP" id="MF_00037">
    <property type="entry name" value="MurB"/>
    <property type="match status" value="1"/>
</dbReference>
<keyword evidence="14 19" id="KW-0560">Oxidoreductase</keyword>
<dbReference type="EMBL" id="DTHB01000043">
    <property type="protein sequence ID" value="HGB14794.1"/>
    <property type="molecule type" value="Genomic_DNA"/>
</dbReference>
<evidence type="ECO:0000256" key="11">
    <source>
        <dbReference type="ARBA" id="ARBA00022857"/>
    </source>
</evidence>
<accession>A0A7C3WR18</accession>
<feature type="active site" evidence="19">
    <location>
        <position position="170"/>
    </location>
</feature>
<keyword evidence="16 19" id="KW-0961">Cell wall biogenesis/degradation</keyword>
<feature type="region of interest" description="Disordered" evidence="20">
    <location>
        <begin position="204"/>
        <end position="231"/>
    </location>
</feature>
<dbReference type="InterPro" id="IPR011601">
    <property type="entry name" value="MurB_C"/>
</dbReference>
<keyword evidence="9 19" id="KW-0285">Flavoprotein</keyword>
<dbReference type="AlphaFoldDB" id="A0A7C3WR18"/>
<gene>
    <name evidence="19 22" type="primary">murB</name>
    <name evidence="22" type="ORF">ENV62_06120</name>
</gene>
<organism evidence="22">
    <name type="scientific">Desulfobacca acetoxidans</name>
    <dbReference type="NCBI Taxonomy" id="60893"/>
    <lineage>
        <taxon>Bacteria</taxon>
        <taxon>Pseudomonadati</taxon>
        <taxon>Thermodesulfobacteriota</taxon>
        <taxon>Desulfobaccia</taxon>
        <taxon>Desulfobaccales</taxon>
        <taxon>Desulfobaccaceae</taxon>
        <taxon>Desulfobacca</taxon>
    </lineage>
</organism>
<evidence type="ECO:0000313" key="22">
    <source>
        <dbReference type="EMBL" id="HGB14794.1"/>
    </source>
</evidence>
<evidence type="ECO:0000256" key="6">
    <source>
        <dbReference type="ARBA" id="ARBA00015188"/>
    </source>
</evidence>
<reference evidence="22" key="1">
    <citation type="journal article" date="2020" name="mSystems">
        <title>Genome- and Community-Level Interaction Insights into Carbon Utilization and Element Cycling Functions of Hydrothermarchaeota in Hydrothermal Sediment.</title>
        <authorList>
            <person name="Zhou Z."/>
            <person name="Liu Y."/>
            <person name="Xu W."/>
            <person name="Pan J."/>
            <person name="Luo Z.H."/>
            <person name="Li M."/>
        </authorList>
    </citation>
    <scope>NUCLEOTIDE SEQUENCE [LARGE SCALE GENOMIC DNA]</scope>
    <source>
        <strain evidence="22">SpSt-776</strain>
    </source>
</reference>
<dbReference type="NCBIfam" id="TIGR00179">
    <property type="entry name" value="murB"/>
    <property type="match status" value="1"/>
</dbReference>
<dbReference type="InterPro" id="IPR016167">
    <property type="entry name" value="FAD-bd_PCMH_sub1"/>
</dbReference>
<comment type="catalytic activity">
    <reaction evidence="18 19">
        <text>UDP-N-acetyl-alpha-D-muramate + NADP(+) = UDP-N-acetyl-3-O-(1-carboxyvinyl)-alpha-D-glucosamine + NADPH + H(+)</text>
        <dbReference type="Rhea" id="RHEA:12248"/>
        <dbReference type="ChEBI" id="CHEBI:15378"/>
        <dbReference type="ChEBI" id="CHEBI:57783"/>
        <dbReference type="ChEBI" id="CHEBI:58349"/>
        <dbReference type="ChEBI" id="CHEBI:68483"/>
        <dbReference type="ChEBI" id="CHEBI:70757"/>
        <dbReference type="EC" id="1.3.1.98"/>
    </reaction>
</comment>
<evidence type="ECO:0000256" key="1">
    <source>
        <dbReference type="ARBA" id="ARBA00001974"/>
    </source>
</evidence>
<evidence type="ECO:0000256" key="5">
    <source>
        <dbReference type="ARBA" id="ARBA00012518"/>
    </source>
</evidence>
<evidence type="ECO:0000256" key="3">
    <source>
        <dbReference type="ARBA" id="ARBA00004496"/>
    </source>
</evidence>
<evidence type="ECO:0000256" key="14">
    <source>
        <dbReference type="ARBA" id="ARBA00023002"/>
    </source>
</evidence>
<dbReference type="Gene3D" id="3.90.78.10">
    <property type="entry name" value="UDP-N-acetylenolpyruvoylglucosamine reductase, C-terminal domain"/>
    <property type="match status" value="1"/>
</dbReference>
<keyword evidence="15 19" id="KW-0131">Cell cycle</keyword>
<evidence type="ECO:0000256" key="13">
    <source>
        <dbReference type="ARBA" id="ARBA00022984"/>
    </source>
</evidence>
<dbReference type="UniPathway" id="UPA00219"/>
<evidence type="ECO:0000256" key="7">
    <source>
        <dbReference type="ARBA" id="ARBA00022490"/>
    </source>
</evidence>
<evidence type="ECO:0000256" key="19">
    <source>
        <dbReference type="HAMAP-Rule" id="MF_00037"/>
    </source>
</evidence>